<accession>A0A9P8T6C4</accession>
<proteinExistence type="predicted"/>
<evidence type="ECO:0000313" key="2">
    <source>
        <dbReference type="Proteomes" id="UP000769157"/>
    </source>
</evidence>
<organism evidence="1 2">
    <name type="scientific">Ogataea philodendri</name>
    <dbReference type="NCBI Taxonomy" id="1378263"/>
    <lineage>
        <taxon>Eukaryota</taxon>
        <taxon>Fungi</taxon>
        <taxon>Dikarya</taxon>
        <taxon>Ascomycota</taxon>
        <taxon>Saccharomycotina</taxon>
        <taxon>Pichiomycetes</taxon>
        <taxon>Pichiales</taxon>
        <taxon>Pichiaceae</taxon>
        <taxon>Ogataea</taxon>
    </lineage>
</organism>
<evidence type="ECO:0000313" key="1">
    <source>
        <dbReference type="EMBL" id="KAH3666950.1"/>
    </source>
</evidence>
<comment type="caution">
    <text evidence="1">The sequence shown here is derived from an EMBL/GenBank/DDBJ whole genome shotgun (WGS) entry which is preliminary data.</text>
</comment>
<keyword evidence="2" id="KW-1185">Reference proteome</keyword>
<name>A0A9P8T6C4_9ASCO</name>
<gene>
    <name evidence="1" type="ORF">OGAPHI_003400</name>
</gene>
<reference evidence="1" key="1">
    <citation type="journal article" date="2021" name="Open Biol.">
        <title>Shared evolutionary footprints suggest mitochondrial oxidative damage underlies multiple complex I losses in fungi.</title>
        <authorList>
            <person name="Schikora-Tamarit M.A."/>
            <person name="Marcet-Houben M."/>
            <person name="Nosek J."/>
            <person name="Gabaldon T."/>
        </authorList>
    </citation>
    <scope>NUCLEOTIDE SEQUENCE</scope>
    <source>
        <strain evidence="1">CBS6075</strain>
    </source>
</reference>
<dbReference type="AlphaFoldDB" id="A0A9P8T6C4"/>
<dbReference type="GeneID" id="70235367"/>
<sequence>MSLEFKFEDLLDPIRSDEDEMIAVFAVVEEELEFWTLSRCILSSNSLVFSVMEENFSRKLDDPRPVLLKLETLTPLREADPNRLFANRDFC</sequence>
<reference evidence="1" key="2">
    <citation type="submission" date="2021-01" db="EMBL/GenBank/DDBJ databases">
        <authorList>
            <person name="Schikora-Tamarit M.A."/>
        </authorList>
    </citation>
    <scope>NUCLEOTIDE SEQUENCE</scope>
    <source>
        <strain evidence="1">CBS6075</strain>
    </source>
</reference>
<dbReference type="EMBL" id="JAEUBE010000199">
    <property type="protein sequence ID" value="KAH3666950.1"/>
    <property type="molecule type" value="Genomic_DNA"/>
</dbReference>
<protein>
    <submittedName>
        <fullName evidence="1">Uncharacterized protein</fullName>
    </submittedName>
</protein>
<dbReference type="Proteomes" id="UP000769157">
    <property type="component" value="Unassembled WGS sequence"/>
</dbReference>
<dbReference type="RefSeq" id="XP_046061906.1">
    <property type="nucleotide sequence ID" value="XM_046204373.1"/>
</dbReference>